<dbReference type="InterPro" id="IPR007037">
    <property type="entry name" value="SIP_rossman_dom"/>
</dbReference>
<dbReference type="InterPro" id="IPR039261">
    <property type="entry name" value="FNR_nucleotide-bd"/>
</dbReference>
<dbReference type="EMBL" id="BMIK01000007">
    <property type="protein sequence ID" value="GGC30501.1"/>
    <property type="molecule type" value="Genomic_DNA"/>
</dbReference>
<proteinExistence type="inferred from homology"/>
<dbReference type="Gene3D" id="2.40.30.10">
    <property type="entry name" value="Translation factors"/>
    <property type="match status" value="1"/>
</dbReference>
<dbReference type="InterPro" id="IPR017927">
    <property type="entry name" value="FAD-bd_FR_type"/>
</dbReference>
<dbReference type="Gene3D" id="3.40.50.80">
    <property type="entry name" value="Nucleotide-binding domain of ferredoxin-NADP reductase (FNR) module"/>
    <property type="match status" value="1"/>
</dbReference>
<comment type="caution">
    <text evidence="3">The sequence shown here is derived from an EMBL/GenBank/DDBJ whole genome shotgun (WGS) entry which is preliminary data.</text>
</comment>
<evidence type="ECO:0000313" key="4">
    <source>
        <dbReference type="Proteomes" id="UP000597338"/>
    </source>
</evidence>
<evidence type="ECO:0000256" key="1">
    <source>
        <dbReference type="ARBA" id="ARBA00035644"/>
    </source>
</evidence>
<feature type="domain" description="FAD-binding FR-type" evidence="2">
    <location>
        <begin position="18"/>
        <end position="116"/>
    </location>
</feature>
<protein>
    <recommendedName>
        <fullName evidence="2">FAD-binding FR-type domain-containing protein</fullName>
    </recommendedName>
</protein>
<dbReference type="RefSeq" id="WP_188750815.1">
    <property type="nucleotide sequence ID" value="NZ_BMIK01000007.1"/>
</dbReference>
<dbReference type="InterPro" id="IPR017938">
    <property type="entry name" value="Riboflavin_synthase-like_b-brl"/>
</dbReference>
<dbReference type="SUPFAM" id="SSF63380">
    <property type="entry name" value="Riboflavin synthase domain-like"/>
    <property type="match status" value="1"/>
</dbReference>
<dbReference type="InterPro" id="IPR039374">
    <property type="entry name" value="SIP_fam"/>
</dbReference>
<dbReference type="PANTHER" id="PTHR30157">
    <property type="entry name" value="FERRIC REDUCTASE, NADPH-DEPENDENT"/>
    <property type="match status" value="1"/>
</dbReference>
<dbReference type="Pfam" id="PF04954">
    <property type="entry name" value="SIP"/>
    <property type="match status" value="1"/>
</dbReference>
<dbReference type="PANTHER" id="PTHR30157:SF0">
    <property type="entry name" value="NADPH-DEPENDENT FERRIC-CHELATE REDUCTASE"/>
    <property type="match status" value="1"/>
</dbReference>
<evidence type="ECO:0000313" key="3">
    <source>
        <dbReference type="EMBL" id="GGC30501.1"/>
    </source>
</evidence>
<accession>A0ABQ1LVB7</accession>
<name>A0ABQ1LVB7_9SPHI</name>
<comment type="similarity">
    <text evidence="1">Belongs to the SIP oxidoreductase family.</text>
</comment>
<keyword evidence="4" id="KW-1185">Reference proteome</keyword>
<dbReference type="Pfam" id="PF08021">
    <property type="entry name" value="FAD_binding_9"/>
    <property type="match status" value="1"/>
</dbReference>
<dbReference type="Proteomes" id="UP000597338">
    <property type="component" value="Unassembled WGS sequence"/>
</dbReference>
<dbReference type="PROSITE" id="PS51384">
    <property type="entry name" value="FAD_FR"/>
    <property type="match status" value="1"/>
</dbReference>
<sequence length="239" mass="26961">MPSVPKWLGDTLEKLSSKYYHAVTVTDVTYLNESLKKVRFEGDIKSIAFTPGQVVEFRVTDTDYRHYTPSVFDTKQKACEVIFYLHGRGIGSMWAEALEEGQQLKLIGPGGKLAYRSEFPVHLVFGDETSVGLAHCIANECERSGSQFKGLLEFAPENISWEIGTDDRTTVVRASMDSPAKRALEVLESWQDIYGDKVGFYLTGRAKSIQRVRGYLLEKGVPRKHIQTEPYWAEGKRGL</sequence>
<organism evidence="3 4">
    <name type="scientific">Parapedobacter defluvii</name>
    <dbReference type="NCBI Taxonomy" id="2045106"/>
    <lineage>
        <taxon>Bacteria</taxon>
        <taxon>Pseudomonadati</taxon>
        <taxon>Bacteroidota</taxon>
        <taxon>Sphingobacteriia</taxon>
        <taxon>Sphingobacteriales</taxon>
        <taxon>Sphingobacteriaceae</taxon>
        <taxon>Parapedobacter</taxon>
    </lineage>
</organism>
<dbReference type="InterPro" id="IPR013113">
    <property type="entry name" value="SIP_FAD-bd"/>
</dbReference>
<gene>
    <name evidence="3" type="ORF">GCM10011386_23160</name>
</gene>
<reference evidence="4" key="1">
    <citation type="journal article" date="2019" name="Int. J. Syst. Evol. Microbiol.">
        <title>The Global Catalogue of Microorganisms (GCM) 10K type strain sequencing project: providing services to taxonomists for standard genome sequencing and annotation.</title>
        <authorList>
            <consortium name="The Broad Institute Genomics Platform"/>
            <consortium name="The Broad Institute Genome Sequencing Center for Infectious Disease"/>
            <person name="Wu L."/>
            <person name="Ma J."/>
        </authorList>
    </citation>
    <scope>NUCLEOTIDE SEQUENCE [LARGE SCALE GENOMIC DNA]</scope>
    <source>
        <strain evidence="4">CGMCC 1.15342</strain>
    </source>
</reference>
<evidence type="ECO:0000259" key="2">
    <source>
        <dbReference type="PROSITE" id="PS51384"/>
    </source>
</evidence>